<dbReference type="OrthoDB" id="795005at2"/>
<organism evidence="3 4">
    <name type="scientific">Mucilaginibacter psychrotolerans</name>
    <dbReference type="NCBI Taxonomy" id="1524096"/>
    <lineage>
        <taxon>Bacteria</taxon>
        <taxon>Pseudomonadati</taxon>
        <taxon>Bacteroidota</taxon>
        <taxon>Sphingobacteriia</taxon>
        <taxon>Sphingobacteriales</taxon>
        <taxon>Sphingobacteriaceae</taxon>
        <taxon>Mucilaginibacter</taxon>
    </lineage>
</organism>
<keyword evidence="2" id="KW-0732">Signal</keyword>
<evidence type="ECO:0000256" key="1">
    <source>
        <dbReference type="SAM" id="Phobius"/>
    </source>
</evidence>
<feature type="transmembrane region" description="Helical" evidence="1">
    <location>
        <begin position="251"/>
        <end position="272"/>
    </location>
</feature>
<comment type="caution">
    <text evidence="3">The sequence shown here is derived from an EMBL/GenBank/DDBJ whole genome shotgun (WGS) entry which is preliminary data.</text>
</comment>
<dbReference type="RefSeq" id="WP_133228741.1">
    <property type="nucleotide sequence ID" value="NZ_SOZE01000006.1"/>
</dbReference>
<name>A0A4Y8SHF4_9SPHI</name>
<feature type="chain" id="PRO_5021399938" evidence="2">
    <location>
        <begin position="27"/>
        <end position="273"/>
    </location>
</feature>
<feature type="transmembrane region" description="Helical" evidence="1">
    <location>
        <begin position="221"/>
        <end position="239"/>
    </location>
</feature>
<proteinExistence type="predicted"/>
<gene>
    <name evidence="3" type="ORF">E2R66_08530</name>
</gene>
<keyword evidence="1" id="KW-1133">Transmembrane helix</keyword>
<dbReference type="EMBL" id="SOZE01000006">
    <property type="protein sequence ID" value="TFF38503.1"/>
    <property type="molecule type" value="Genomic_DNA"/>
</dbReference>
<evidence type="ECO:0000313" key="4">
    <source>
        <dbReference type="Proteomes" id="UP000297540"/>
    </source>
</evidence>
<feature type="signal peptide" evidence="2">
    <location>
        <begin position="1"/>
        <end position="26"/>
    </location>
</feature>
<dbReference type="Proteomes" id="UP000297540">
    <property type="component" value="Unassembled WGS sequence"/>
</dbReference>
<keyword evidence="4" id="KW-1185">Reference proteome</keyword>
<protein>
    <submittedName>
        <fullName evidence="3">Uncharacterized protein</fullName>
    </submittedName>
</protein>
<keyword evidence="1" id="KW-0472">Membrane</keyword>
<evidence type="ECO:0000313" key="3">
    <source>
        <dbReference type="EMBL" id="TFF38503.1"/>
    </source>
</evidence>
<accession>A0A4Y8SHF4</accession>
<keyword evidence="1" id="KW-0812">Transmembrane</keyword>
<dbReference type="AlphaFoldDB" id="A0A4Y8SHF4"/>
<sequence length="273" mass="30037">MKSLKKTFIISLVGLSLTMLNKPVIAQTPGATTTAITDSTKKQNPAAATAPKTVPLTIPKVIAIRPVYLNISQAKNAVSDNIDVNNSNISVAVYPGNIVKFVISNPKAFLSSRPTDNSKVVLYVNGVEMKGITSDWMSSITKLQVTSGDTPALSDSAVVFISLRRNETTREAWRFFYANTDKFYQNFANLNASIGWEGMSELQKKDGIPHITIIHYRKSIFYTWIVISLFFLASAVYICSFTDALRDSGSGAAFSLSLSQLMFWTILTKSIIR</sequence>
<evidence type="ECO:0000256" key="2">
    <source>
        <dbReference type="SAM" id="SignalP"/>
    </source>
</evidence>
<reference evidence="3 4" key="1">
    <citation type="journal article" date="2017" name="Int. J. Syst. Evol. Microbiol.">
        <title>Mucilaginibacterpsychrotolerans sp. nov., isolated from peatlands.</title>
        <authorList>
            <person name="Deng Y."/>
            <person name="Shen L."/>
            <person name="Xu B."/>
            <person name="Liu Y."/>
            <person name="Gu Z."/>
            <person name="Liu H."/>
            <person name="Zhou Y."/>
        </authorList>
    </citation>
    <scope>NUCLEOTIDE SEQUENCE [LARGE SCALE GENOMIC DNA]</scope>
    <source>
        <strain evidence="3 4">NH7-4</strain>
    </source>
</reference>